<evidence type="ECO:0000313" key="7">
    <source>
        <dbReference type="EMBL" id="RGT36065.1"/>
    </source>
</evidence>
<name>A0A3E4VAD7_MEDGN</name>
<reference evidence="4" key="2">
    <citation type="journal article" date="2020" name="Cell Host Microbe">
        <title>Functional and Genomic Variation between Human-Derived Isolates of Lachnospiraceae Reveals Inter- and Intra-Species Diversity.</title>
        <authorList>
            <person name="Sorbara M.T."/>
            <person name="Littmann E.R."/>
            <person name="Fontana E."/>
            <person name="Moody T.U."/>
            <person name="Kohout C.E."/>
            <person name="Gjonbalaj M."/>
            <person name="Eaton V."/>
            <person name="Seok R."/>
            <person name="Leiner I.M."/>
            <person name="Pamer E.G."/>
        </authorList>
    </citation>
    <scope>NUCLEOTIDE SEQUENCE</scope>
    <source>
        <strain evidence="4">MSK.22.53</strain>
    </source>
</reference>
<sequence>MGKTAKQWKDFYRKEEFQKQYCDPAEKLGMECTSGRTSFRLWSPVAEEVQICFYKNGEAGSAFEIHPMQLQEHGIWNYETKQSLHGIYYDFLLKIEGEQVQSADPYAKACGVNGLRSMAVDLRKTDPVMWESDKAPEKEAEQIIYELHVKEFSWDASGGFPVEVRGKYPAFCCKDTSLYGDGKHPTGLSYLKNLGVNYVQLMPVYDYGSVDEAGRADGFNWGYDPLNYNVPEGSYSTDPFHGEVRIRELKEAIQALHRQGFRVIMDVVYNHTYSLDSWLQKTMPWYFYRVWEDGSVSNGSACGNDVASEQAMCAKYILESVLYWAEEYHMDGFRFDLMGLLDVELMNRIRKELDARYGTGEKLVFGEPWRADETAVEGNALLADKAHIHLLDEQVGMFSDDTRDAIKGSVFEAEEPGFANGGKDLEEQILASVKAWCGQKEPKVKAPSQVITYVSAHDNHTLWDKLCETTASEELRRKQYRLAAGMYLTCQGIPFLLSGEEFARTKGGRDNTYNAPITINRLDWEQAYKEQELVEYYRGLITLRKMLPGLWDKSAQAAKRILKTWKTDGCVGLYVDNQTKEKAELWKTLCIVYNGSEKQQEVKLLKGTWEVLADGEDSFLWKHPQIAAEHMKVSPVSILILGKKEESR</sequence>
<dbReference type="EMBL" id="JAQMLR010000010">
    <property type="protein sequence ID" value="MDB8739209.1"/>
    <property type="molecule type" value="Genomic_DNA"/>
</dbReference>
<dbReference type="InterPro" id="IPR013780">
    <property type="entry name" value="Glyco_hydro_b"/>
</dbReference>
<dbReference type="EC" id="3.2.1.41" evidence="5"/>
<dbReference type="InterPro" id="IPR017853">
    <property type="entry name" value="GH"/>
</dbReference>
<gene>
    <name evidence="5" type="primary">pulA</name>
    <name evidence="8" type="ORF">DW812_06315</name>
    <name evidence="7" type="ORF">DWX36_15275</name>
    <name evidence="6" type="ORF">DWY88_04515</name>
    <name evidence="5" type="ORF">DXC31_04565</name>
    <name evidence="4" type="ORF">G4958_15535</name>
    <name evidence="3" type="ORF">PNU63_10600</name>
</gene>
<evidence type="ECO:0000256" key="1">
    <source>
        <dbReference type="ARBA" id="ARBA00008061"/>
    </source>
</evidence>
<comment type="similarity">
    <text evidence="1">Belongs to the glycosyl hydrolase 13 family.</text>
</comment>
<dbReference type="EMBL" id="JAAIRM010000041">
    <property type="protein sequence ID" value="NSI20712.1"/>
    <property type="molecule type" value="Genomic_DNA"/>
</dbReference>
<evidence type="ECO:0000313" key="12">
    <source>
        <dbReference type="Proteomes" id="UP000286137"/>
    </source>
</evidence>
<dbReference type="CDD" id="cd02860">
    <property type="entry name" value="E_set_Pullulanase"/>
    <property type="match status" value="1"/>
</dbReference>
<evidence type="ECO:0000259" key="2">
    <source>
        <dbReference type="SMART" id="SM00642"/>
    </source>
</evidence>
<dbReference type="AlphaFoldDB" id="A0A3E4VAD7"/>
<dbReference type="SUPFAM" id="SSF51445">
    <property type="entry name" value="(Trans)glycosidases"/>
    <property type="match status" value="1"/>
</dbReference>
<evidence type="ECO:0000313" key="11">
    <source>
        <dbReference type="Proteomes" id="UP000284472"/>
    </source>
</evidence>
<dbReference type="RefSeq" id="WP_117994257.1">
    <property type="nucleotide sequence ID" value="NZ_AP031446.1"/>
</dbReference>
<dbReference type="Pfam" id="PF02922">
    <property type="entry name" value="CBM_48"/>
    <property type="match status" value="1"/>
</dbReference>
<dbReference type="Proteomes" id="UP000260808">
    <property type="component" value="Unassembled WGS sequence"/>
</dbReference>
<feature type="domain" description="Glycosyl hydrolase family 13 catalytic" evidence="2">
    <location>
        <begin position="146"/>
        <end position="544"/>
    </location>
</feature>
<evidence type="ECO:0000313" key="5">
    <source>
        <dbReference type="EMBL" id="RGM24398.1"/>
    </source>
</evidence>
<dbReference type="Proteomes" id="UP001296643">
    <property type="component" value="Unassembled WGS sequence"/>
</dbReference>
<dbReference type="SMART" id="SM00642">
    <property type="entry name" value="Aamy"/>
    <property type="match status" value="1"/>
</dbReference>
<organism evidence="5 9">
    <name type="scientific">Mediterraneibacter gnavus</name>
    <name type="common">Ruminococcus gnavus</name>
    <dbReference type="NCBI Taxonomy" id="33038"/>
    <lineage>
        <taxon>Bacteria</taxon>
        <taxon>Bacillati</taxon>
        <taxon>Bacillota</taxon>
        <taxon>Clostridia</taxon>
        <taxon>Lachnospirales</taxon>
        <taxon>Lachnospiraceae</taxon>
        <taxon>Mediterraneibacter</taxon>
    </lineage>
</organism>
<dbReference type="GO" id="GO:0051060">
    <property type="term" value="F:pullulanase activity"/>
    <property type="evidence" value="ECO:0007669"/>
    <property type="project" value="UniProtKB-EC"/>
</dbReference>
<dbReference type="Proteomes" id="UP001211731">
    <property type="component" value="Unassembled WGS sequence"/>
</dbReference>
<protein>
    <submittedName>
        <fullName evidence="5">Type I pullulanase</fullName>
        <ecNumber evidence="5">3.2.1.41</ecNumber>
    </submittedName>
</protein>
<dbReference type="Proteomes" id="UP000286137">
    <property type="component" value="Unassembled WGS sequence"/>
</dbReference>
<dbReference type="EMBL" id="QSSX01000007">
    <property type="protein sequence ID" value="RGM24398.1"/>
    <property type="molecule type" value="Genomic_DNA"/>
</dbReference>
<keyword evidence="5" id="KW-0326">Glycosidase</keyword>
<dbReference type="CDD" id="cd11341">
    <property type="entry name" value="AmyAc_Pullulanase_LD-like"/>
    <property type="match status" value="1"/>
</dbReference>
<evidence type="ECO:0000313" key="4">
    <source>
        <dbReference type="EMBL" id="NSI20712.1"/>
    </source>
</evidence>
<dbReference type="InterPro" id="IPR006047">
    <property type="entry name" value="GH13_cat_dom"/>
</dbReference>
<dbReference type="Pfam" id="PF00128">
    <property type="entry name" value="Alpha-amylase"/>
    <property type="match status" value="1"/>
</dbReference>
<dbReference type="Gene3D" id="3.20.20.80">
    <property type="entry name" value="Glycosidases"/>
    <property type="match status" value="1"/>
</dbReference>
<evidence type="ECO:0000313" key="9">
    <source>
        <dbReference type="Proteomes" id="UP000260808"/>
    </source>
</evidence>
<dbReference type="EMBL" id="QSIR01000007">
    <property type="protein sequence ID" value="RHD07335.1"/>
    <property type="molecule type" value="Genomic_DNA"/>
</dbReference>
<evidence type="ECO:0000313" key="6">
    <source>
        <dbReference type="EMBL" id="RGQ70212.1"/>
    </source>
</evidence>
<dbReference type="EMBL" id="QRWQ01000023">
    <property type="protein sequence ID" value="RGT36065.1"/>
    <property type="molecule type" value="Genomic_DNA"/>
</dbReference>
<proteinExistence type="inferred from homology"/>
<accession>A0A3E4VAD7</accession>
<dbReference type="EMBL" id="QRTJ01000005">
    <property type="protein sequence ID" value="RGQ70212.1"/>
    <property type="molecule type" value="Genomic_DNA"/>
</dbReference>
<reference evidence="4" key="3">
    <citation type="submission" date="2020-02" db="EMBL/GenBank/DDBJ databases">
        <authorList>
            <person name="Littmann E."/>
            <person name="Sorbara M."/>
        </authorList>
    </citation>
    <scope>NUCLEOTIDE SEQUENCE</scope>
    <source>
        <strain evidence="4">MSK.22.53</strain>
    </source>
</reference>
<dbReference type="NCBIfam" id="TIGR02104">
    <property type="entry name" value="pulA_typeI"/>
    <property type="match status" value="1"/>
</dbReference>
<comment type="caution">
    <text evidence="5">The sequence shown here is derived from an EMBL/GenBank/DDBJ whole genome shotgun (WGS) entry which is preliminary data.</text>
</comment>
<dbReference type="Gene3D" id="2.60.40.10">
    <property type="entry name" value="Immunoglobulins"/>
    <property type="match status" value="1"/>
</dbReference>
<dbReference type="Proteomes" id="UP000284472">
    <property type="component" value="Unassembled WGS sequence"/>
</dbReference>
<reference evidence="9 10" key="1">
    <citation type="submission" date="2018-08" db="EMBL/GenBank/DDBJ databases">
        <title>A genome reference for cultivated species of the human gut microbiota.</title>
        <authorList>
            <person name="Zou Y."/>
            <person name="Xue W."/>
            <person name="Luo G."/>
        </authorList>
    </citation>
    <scope>NUCLEOTIDE SEQUENCE [LARGE SCALE GENOMIC DNA]</scope>
    <source>
        <strain evidence="7 10">AF19-16AC</strain>
        <strain evidence="6 12">AF27-4BH</strain>
        <strain evidence="8 11">AM32-6</strain>
        <strain evidence="5 9">TF01-20-2</strain>
    </source>
</reference>
<keyword evidence="5" id="KW-0378">Hydrolase</keyword>
<reference evidence="3" key="4">
    <citation type="submission" date="2023-01" db="EMBL/GenBank/DDBJ databases">
        <title>Human gut microbiome strain richness.</title>
        <authorList>
            <person name="Chen-Liaw A."/>
        </authorList>
    </citation>
    <scope>NUCLEOTIDE SEQUENCE</scope>
    <source>
        <strain evidence="3">1001217st1_A9_1001217B_191108</strain>
    </source>
</reference>
<dbReference type="PANTHER" id="PTHR43002">
    <property type="entry name" value="GLYCOGEN DEBRANCHING ENZYME"/>
    <property type="match status" value="1"/>
</dbReference>
<dbReference type="GO" id="GO:0005975">
    <property type="term" value="P:carbohydrate metabolic process"/>
    <property type="evidence" value="ECO:0007669"/>
    <property type="project" value="InterPro"/>
</dbReference>
<evidence type="ECO:0000313" key="10">
    <source>
        <dbReference type="Proteomes" id="UP000283834"/>
    </source>
</evidence>
<dbReference type="Gene3D" id="2.60.40.1180">
    <property type="entry name" value="Golgi alpha-mannosidase II"/>
    <property type="match status" value="1"/>
</dbReference>
<dbReference type="Proteomes" id="UP000283834">
    <property type="component" value="Unassembled WGS sequence"/>
</dbReference>
<dbReference type="InterPro" id="IPR013783">
    <property type="entry name" value="Ig-like_fold"/>
</dbReference>
<evidence type="ECO:0000313" key="8">
    <source>
        <dbReference type="EMBL" id="RHD07335.1"/>
    </source>
</evidence>
<dbReference type="InterPro" id="IPR014756">
    <property type="entry name" value="Ig_E-set"/>
</dbReference>
<evidence type="ECO:0000313" key="3">
    <source>
        <dbReference type="EMBL" id="MDB8739209.1"/>
    </source>
</evidence>
<dbReference type="SUPFAM" id="SSF81296">
    <property type="entry name" value="E set domains"/>
    <property type="match status" value="1"/>
</dbReference>
<dbReference type="InterPro" id="IPR004193">
    <property type="entry name" value="Glyco_hydro_13_N"/>
</dbReference>
<dbReference type="InterPro" id="IPR011840">
    <property type="entry name" value="PulA_typeI"/>
</dbReference>